<comment type="catalytic activity">
    <reaction evidence="1">
        <text>ATP + protein L-histidine = ADP + protein N-phospho-L-histidine.</text>
        <dbReference type="EC" id="2.7.13.3"/>
    </reaction>
</comment>
<evidence type="ECO:0000313" key="10">
    <source>
        <dbReference type="EMBL" id="KXA31516.1"/>
    </source>
</evidence>
<accession>A0A133PRU4</accession>
<dbReference type="PANTHER" id="PTHR45453:SF1">
    <property type="entry name" value="PHOSPHATE REGULON SENSOR PROTEIN PHOR"/>
    <property type="match status" value="1"/>
</dbReference>
<comment type="caution">
    <text evidence="10">The sequence shown here is derived from an EMBL/GenBank/DDBJ whole genome shotgun (WGS) entry which is preliminary data.</text>
</comment>
<dbReference type="RefSeq" id="WP_060799660.1">
    <property type="nucleotide sequence ID" value="NZ_KQ957090.1"/>
</dbReference>
<evidence type="ECO:0000256" key="7">
    <source>
        <dbReference type="ARBA" id="ARBA00023012"/>
    </source>
</evidence>
<dbReference type="Gene3D" id="3.30.565.10">
    <property type="entry name" value="Histidine kinase-like ATPase, C-terminal domain"/>
    <property type="match status" value="1"/>
</dbReference>
<dbReference type="EMBL" id="LRQE01000008">
    <property type="protein sequence ID" value="KXA31516.1"/>
    <property type="molecule type" value="Genomic_DNA"/>
</dbReference>
<feature type="coiled-coil region" evidence="8">
    <location>
        <begin position="102"/>
        <end position="145"/>
    </location>
</feature>
<dbReference type="InterPro" id="IPR005467">
    <property type="entry name" value="His_kinase_dom"/>
</dbReference>
<dbReference type="Gene3D" id="1.10.287.130">
    <property type="match status" value="1"/>
</dbReference>
<dbReference type="InterPro" id="IPR036097">
    <property type="entry name" value="HisK_dim/P_sf"/>
</dbReference>
<dbReference type="AlphaFoldDB" id="A0A133PRU4"/>
<name>A0A133PRU4_9FIRM</name>
<evidence type="ECO:0000259" key="9">
    <source>
        <dbReference type="PROSITE" id="PS50109"/>
    </source>
</evidence>
<organism evidence="10">
    <name type="scientific">Peptoniphilus harei</name>
    <dbReference type="NCBI Taxonomy" id="54005"/>
    <lineage>
        <taxon>Bacteria</taxon>
        <taxon>Bacillati</taxon>
        <taxon>Bacillota</taxon>
        <taxon>Tissierellia</taxon>
        <taxon>Tissierellales</taxon>
        <taxon>Peptoniphilaceae</taxon>
        <taxon>Peptoniphilus</taxon>
    </lineage>
</organism>
<evidence type="ECO:0000256" key="5">
    <source>
        <dbReference type="ARBA" id="ARBA00022679"/>
    </source>
</evidence>
<protein>
    <recommendedName>
        <fullName evidence="3">histidine kinase</fullName>
        <ecNumber evidence="3">2.7.13.3</ecNumber>
    </recommendedName>
</protein>
<dbReference type="InterPro" id="IPR004358">
    <property type="entry name" value="Sig_transdc_His_kin-like_C"/>
</dbReference>
<dbReference type="PROSITE" id="PS50109">
    <property type="entry name" value="HIS_KIN"/>
    <property type="match status" value="1"/>
</dbReference>
<dbReference type="InterPro" id="IPR036890">
    <property type="entry name" value="HATPase_C_sf"/>
</dbReference>
<keyword evidence="8" id="KW-0175">Coiled coil</keyword>
<dbReference type="PATRIC" id="fig|54005.3.peg.343"/>
<keyword evidence="4" id="KW-0597">Phosphoprotein</keyword>
<dbReference type="SMART" id="SM00387">
    <property type="entry name" value="HATPase_c"/>
    <property type="match status" value="1"/>
</dbReference>
<dbReference type="GO" id="GO:0016036">
    <property type="term" value="P:cellular response to phosphate starvation"/>
    <property type="evidence" value="ECO:0007669"/>
    <property type="project" value="TreeGrafter"/>
</dbReference>
<dbReference type="InterPro" id="IPR003594">
    <property type="entry name" value="HATPase_dom"/>
</dbReference>
<dbReference type="SUPFAM" id="SSF47384">
    <property type="entry name" value="Homodimeric domain of signal transducing histidine kinase"/>
    <property type="match status" value="1"/>
</dbReference>
<evidence type="ECO:0000256" key="4">
    <source>
        <dbReference type="ARBA" id="ARBA00022553"/>
    </source>
</evidence>
<dbReference type="PRINTS" id="PR00344">
    <property type="entry name" value="BCTRLSENSOR"/>
</dbReference>
<dbReference type="Pfam" id="PF00512">
    <property type="entry name" value="HisKA"/>
    <property type="match status" value="1"/>
</dbReference>
<sequence length="287" mass="33491">MIYLFYPVSLLALYYFLKIRQKKRIEELENLIDRLEEKNYSIPMVQDDFSILEDKIYKIFIELVEARELVEKNSKKQTQNLEDIAHQIKTPITSMFFDLETIDKTEDNKKEIEGLELQLERLNSLADILLKLSSLDANIDKMEKREVLISEIIDYVLDILRKSIDEKKVKVICDYEDYEIKVDYYWISEALINIIKNALSLDRLTKIKISTNKNPIYTEIIIEDDGGGIKEENLKRIFERFYKSPDSKGFGIGLAMAKSIVEANNGDISVKNGKDGAIFKIKFYNVT</sequence>
<keyword evidence="7" id="KW-0902">Two-component regulatory system</keyword>
<dbReference type="GO" id="GO:0005886">
    <property type="term" value="C:plasma membrane"/>
    <property type="evidence" value="ECO:0007669"/>
    <property type="project" value="TreeGrafter"/>
</dbReference>
<keyword evidence="6 10" id="KW-0418">Kinase</keyword>
<feature type="domain" description="Histidine kinase" evidence="9">
    <location>
        <begin position="83"/>
        <end position="287"/>
    </location>
</feature>
<reference evidence="10 11" key="1">
    <citation type="submission" date="2016-01" db="EMBL/GenBank/DDBJ databases">
        <authorList>
            <person name="Oliw E.H."/>
        </authorList>
    </citation>
    <scope>NUCLEOTIDE SEQUENCE [LARGE SCALE GENOMIC DNA]</scope>
    <source>
        <strain evidence="10 11">CMW7756A</strain>
    </source>
</reference>
<evidence type="ECO:0000313" key="11">
    <source>
        <dbReference type="Proteomes" id="UP000070174"/>
    </source>
</evidence>
<dbReference type="Pfam" id="PF02518">
    <property type="entry name" value="HATPase_c"/>
    <property type="match status" value="1"/>
</dbReference>
<dbReference type="InterPro" id="IPR003661">
    <property type="entry name" value="HisK_dim/P_dom"/>
</dbReference>
<dbReference type="InterPro" id="IPR050351">
    <property type="entry name" value="BphY/WalK/GraS-like"/>
</dbReference>
<dbReference type="SMART" id="SM00388">
    <property type="entry name" value="HisKA"/>
    <property type="match status" value="1"/>
</dbReference>
<dbReference type="PANTHER" id="PTHR45453">
    <property type="entry name" value="PHOSPHATE REGULON SENSOR PROTEIN PHOR"/>
    <property type="match status" value="1"/>
</dbReference>
<evidence type="ECO:0000256" key="6">
    <source>
        <dbReference type="ARBA" id="ARBA00022777"/>
    </source>
</evidence>
<dbReference type="CDD" id="cd00082">
    <property type="entry name" value="HisKA"/>
    <property type="match status" value="1"/>
</dbReference>
<proteinExistence type="predicted"/>
<dbReference type="GO" id="GO:0004721">
    <property type="term" value="F:phosphoprotein phosphatase activity"/>
    <property type="evidence" value="ECO:0007669"/>
    <property type="project" value="TreeGrafter"/>
</dbReference>
<dbReference type="Proteomes" id="UP000070174">
    <property type="component" value="Unassembled WGS sequence"/>
</dbReference>
<evidence type="ECO:0000256" key="8">
    <source>
        <dbReference type="SAM" id="Coils"/>
    </source>
</evidence>
<dbReference type="SUPFAM" id="SSF55874">
    <property type="entry name" value="ATPase domain of HSP90 chaperone/DNA topoisomerase II/histidine kinase"/>
    <property type="match status" value="1"/>
</dbReference>
<dbReference type="GO" id="GO:0000155">
    <property type="term" value="F:phosphorelay sensor kinase activity"/>
    <property type="evidence" value="ECO:0007669"/>
    <property type="project" value="InterPro"/>
</dbReference>
<gene>
    <name evidence="10" type="ORF">HMPREF3229_00347</name>
</gene>
<dbReference type="CDD" id="cd00075">
    <property type="entry name" value="HATPase"/>
    <property type="match status" value="1"/>
</dbReference>
<evidence type="ECO:0000256" key="2">
    <source>
        <dbReference type="ARBA" id="ARBA00004370"/>
    </source>
</evidence>
<evidence type="ECO:0000256" key="1">
    <source>
        <dbReference type="ARBA" id="ARBA00000085"/>
    </source>
</evidence>
<evidence type="ECO:0000256" key="3">
    <source>
        <dbReference type="ARBA" id="ARBA00012438"/>
    </source>
</evidence>
<comment type="subcellular location">
    <subcellularLocation>
        <location evidence="2">Membrane</location>
    </subcellularLocation>
</comment>
<keyword evidence="5" id="KW-0808">Transferase</keyword>
<dbReference type="EC" id="2.7.13.3" evidence="3"/>